<gene>
    <name evidence="1" type="ORF">CQA76_04770</name>
</gene>
<protein>
    <submittedName>
        <fullName evidence="1">Uncharacterized protein</fullName>
    </submittedName>
</protein>
<comment type="caution">
    <text evidence="1">The sequence shown here is derived from an EMBL/GenBank/DDBJ whole genome shotgun (WGS) entry which is preliminary data.</text>
</comment>
<evidence type="ECO:0000313" key="2">
    <source>
        <dbReference type="Proteomes" id="UP000310353"/>
    </source>
</evidence>
<dbReference type="OrthoDB" id="5357610at2"/>
<sequence length="507" mass="59951">MQVAKKIKSIVLLGTSDLRHIVLELQNKLSSNGIEVINLIFEASGSEHCLFEIIKNQKEIKKADLIFYDAYSEDISLNKNVEFVCQTIANTFNILSSFSIPVVNLMLPTSSSGNLSNDQQIITNMYLYLSNYHSINTVYFGDKDKSQFFYSILLKDKIHFYDRIIIESICILIDNFNKLSIPRHFDPDIINNFIVLNVDAFDKEKKLFQYTGRQFEYIQILKDEKLVIPKQFKDMHIHSFFSFNAFLCSVLKFDNGFKKLNSLIRPAHQFKSLSNLLKITNSTILEYSENYSNDIDPVEPMKIEKQKKHLGFFNLGDLLLVKDNFKFSQVLKVDIKNLSENIQLKKDLDYSHLILNLDFLKGCIEDYIRIHEPIKFIPLRRENSYLKNEIERLKYFNNINELKRYYARAEVKNYLTYRLGEAYLNSNIFTLFFNLFYEYKKYKSSKENNIKIRDYIIYEETMLMKNSIQCQLGQVIINAHSIWYKGGYFKLWFDVRKLKKEFNLTKK</sequence>
<proteinExistence type="predicted"/>
<dbReference type="EMBL" id="NXMA01000007">
    <property type="protein sequence ID" value="TKX32205.1"/>
    <property type="molecule type" value="Genomic_DNA"/>
</dbReference>
<accession>A0A4U7BPJ2</accession>
<dbReference type="AlphaFoldDB" id="A0A4U7BPJ2"/>
<evidence type="ECO:0000313" key="1">
    <source>
        <dbReference type="EMBL" id="TKX32205.1"/>
    </source>
</evidence>
<name>A0A4U7BPJ2_9BACT</name>
<organism evidence="1 2">
    <name type="scientific">Campylobacter aviculae</name>
    <dbReference type="NCBI Taxonomy" id="2510190"/>
    <lineage>
        <taxon>Bacteria</taxon>
        <taxon>Pseudomonadati</taxon>
        <taxon>Campylobacterota</taxon>
        <taxon>Epsilonproteobacteria</taxon>
        <taxon>Campylobacterales</taxon>
        <taxon>Campylobacteraceae</taxon>
        <taxon>Campylobacter</taxon>
    </lineage>
</organism>
<dbReference type="Proteomes" id="UP000310353">
    <property type="component" value="Unassembled WGS sequence"/>
</dbReference>
<reference evidence="1 2" key="1">
    <citation type="submission" date="2018-05" db="EMBL/GenBank/DDBJ databases">
        <title>Novel Campyloabacter and Helicobacter Species and Strains.</title>
        <authorList>
            <person name="Mannion A.J."/>
            <person name="Shen Z."/>
            <person name="Fox J.G."/>
        </authorList>
    </citation>
    <scope>NUCLEOTIDE SEQUENCE [LARGE SCALE GENOMIC DNA]</scope>
    <source>
        <strain evidence="2">MIT17-670</strain>
    </source>
</reference>
<keyword evidence="2" id="KW-1185">Reference proteome</keyword>
<dbReference type="RefSeq" id="WP_137622302.1">
    <property type="nucleotide sequence ID" value="NZ_NXMA01000007.1"/>
</dbReference>